<dbReference type="SUPFAM" id="SSF48150">
    <property type="entry name" value="DNA-glycosylase"/>
    <property type="match status" value="1"/>
</dbReference>
<evidence type="ECO:0000259" key="13">
    <source>
        <dbReference type="SMART" id="SM00478"/>
    </source>
</evidence>
<comment type="similarity">
    <text evidence="3">Belongs to the Nth/MutY family.</text>
</comment>
<dbReference type="InterPro" id="IPR000445">
    <property type="entry name" value="HhH_motif"/>
</dbReference>
<dbReference type="EC" id="3.2.2.31" evidence="4"/>
<comment type="catalytic activity">
    <reaction evidence="1">
        <text>Hydrolyzes free adenine bases from 7,8-dihydro-8-oxoguanine:adenine mismatched double-stranded DNA, leaving an apurinic site.</text>
        <dbReference type="EC" id="3.2.2.31"/>
    </reaction>
</comment>
<dbReference type="Pfam" id="PF00633">
    <property type="entry name" value="HHH"/>
    <property type="match status" value="1"/>
</dbReference>
<organism evidence="14 15">
    <name type="scientific">candidate division WWE3 bacterium</name>
    <dbReference type="NCBI Taxonomy" id="2053526"/>
    <lineage>
        <taxon>Bacteria</taxon>
        <taxon>Katanobacteria</taxon>
    </lineage>
</organism>
<keyword evidence="10" id="KW-0411">Iron-sulfur</keyword>
<evidence type="ECO:0000256" key="8">
    <source>
        <dbReference type="ARBA" id="ARBA00022801"/>
    </source>
</evidence>
<reference evidence="14" key="2">
    <citation type="journal article" date="2021" name="Microbiome">
        <title>Successional dynamics and alternative stable states in a saline activated sludge microbial community over 9 years.</title>
        <authorList>
            <person name="Wang Y."/>
            <person name="Ye J."/>
            <person name="Ju F."/>
            <person name="Liu L."/>
            <person name="Boyd J.A."/>
            <person name="Deng Y."/>
            <person name="Parks D.H."/>
            <person name="Jiang X."/>
            <person name="Yin X."/>
            <person name="Woodcroft B.J."/>
            <person name="Tyson G.W."/>
            <person name="Hugenholtz P."/>
            <person name="Polz M.F."/>
            <person name="Zhang T."/>
        </authorList>
    </citation>
    <scope>NUCLEOTIDE SEQUENCE</scope>
    <source>
        <strain evidence="14">HKST-UBA02</strain>
    </source>
</reference>
<dbReference type="PANTHER" id="PTHR42944">
    <property type="entry name" value="ADENINE DNA GLYCOSYLASE"/>
    <property type="match status" value="1"/>
</dbReference>
<dbReference type="InterPro" id="IPR044298">
    <property type="entry name" value="MIG/MutY"/>
</dbReference>
<dbReference type="EMBL" id="JAGQKY010000150">
    <property type="protein sequence ID" value="MCA9397808.1"/>
    <property type="molecule type" value="Genomic_DNA"/>
</dbReference>
<dbReference type="InterPro" id="IPR023170">
    <property type="entry name" value="HhH_base_excis_C"/>
</dbReference>
<dbReference type="SMART" id="SM00478">
    <property type="entry name" value="ENDO3c"/>
    <property type="match status" value="1"/>
</dbReference>
<dbReference type="GO" id="GO:0032357">
    <property type="term" value="F:oxidized purine DNA binding"/>
    <property type="evidence" value="ECO:0007669"/>
    <property type="project" value="TreeGrafter"/>
</dbReference>
<evidence type="ECO:0000256" key="5">
    <source>
        <dbReference type="ARBA" id="ARBA00022023"/>
    </source>
</evidence>
<keyword evidence="11" id="KW-0234">DNA repair</keyword>
<comment type="caution">
    <text evidence="14">The sequence shown here is derived from an EMBL/GenBank/DDBJ whole genome shotgun (WGS) entry which is preliminary data.</text>
</comment>
<sequence>MEQELHQFIQTVKQFYSENERSFPWRKTTDPYAIMVSEFMLQQTQTDRVVPKYQTFMKSFPTIKSLAKASQSKVVSYWSGLGYNRRALYLHRTANEVLSRFNGTIPRDIHSLESLPGIGPYTAAAISTFAFNQPHVFIETNIRTVFIHHFFKDAENISDNDLKPFIEKTIDNANPRDWYYALMDYGSYLKKILPNPSRKSKHHVKQSKFEGSTRQIRGAILKELLQTNTTDQNTLAVYEQFSEEMVVHALQSLENEGFITTDKNTVSLKK</sequence>
<dbReference type="InterPro" id="IPR011257">
    <property type="entry name" value="DNA_glycosylase"/>
</dbReference>
<dbReference type="GO" id="GO:0000701">
    <property type="term" value="F:purine-specific mismatch base pair DNA N-glycosylase activity"/>
    <property type="evidence" value="ECO:0007669"/>
    <property type="project" value="UniProtKB-EC"/>
</dbReference>
<evidence type="ECO:0000256" key="11">
    <source>
        <dbReference type="ARBA" id="ARBA00023204"/>
    </source>
</evidence>
<evidence type="ECO:0000256" key="7">
    <source>
        <dbReference type="ARBA" id="ARBA00022763"/>
    </source>
</evidence>
<dbReference type="GO" id="GO:0035485">
    <property type="term" value="F:adenine/guanine mispair binding"/>
    <property type="evidence" value="ECO:0007669"/>
    <property type="project" value="TreeGrafter"/>
</dbReference>
<dbReference type="GO" id="GO:0051536">
    <property type="term" value="F:iron-sulfur cluster binding"/>
    <property type="evidence" value="ECO:0007669"/>
    <property type="project" value="UniProtKB-KW"/>
</dbReference>
<dbReference type="Gene3D" id="1.10.340.30">
    <property type="entry name" value="Hypothetical protein, domain 2"/>
    <property type="match status" value="1"/>
</dbReference>
<dbReference type="GO" id="GO:0046872">
    <property type="term" value="F:metal ion binding"/>
    <property type="evidence" value="ECO:0007669"/>
    <property type="project" value="UniProtKB-KW"/>
</dbReference>
<evidence type="ECO:0000256" key="10">
    <source>
        <dbReference type="ARBA" id="ARBA00023014"/>
    </source>
</evidence>
<keyword evidence="9" id="KW-0408">Iron</keyword>
<evidence type="ECO:0000256" key="3">
    <source>
        <dbReference type="ARBA" id="ARBA00008343"/>
    </source>
</evidence>
<keyword evidence="12" id="KW-0326">Glycosidase</keyword>
<protein>
    <recommendedName>
        <fullName evidence="5">Adenine DNA glycosylase</fullName>
        <ecNumber evidence="4">3.2.2.31</ecNumber>
    </recommendedName>
</protein>
<feature type="domain" description="HhH-GPD" evidence="13">
    <location>
        <begin position="40"/>
        <end position="188"/>
    </location>
</feature>
<evidence type="ECO:0000313" key="15">
    <source>
        <dbReference type="Proteomes" id="UP000699691"/>
    </source>
</evidence>
<dbReference type="CDD" id="cd00056">
    <property type="entry name" value="ENDO3c"/>
    <property type="match status" value="1"/>
</dbReference>
<reference evidence="14" key="1">
    <citation type="submission" date="2020-04" db="EMBL/GenBank/DDBJ databases">
        <authorList>
            <person name="Zhang T."/>
        </authorList>
    </citation>
    <scope>NUCLEOTIDE SEQUENCE</scope>
    <source>
        <strain evidence="14">HKST-UBA02</strain>
    </source>
</reference>
<evidence type="ECO:0000256" key="9">
    <source>
        <dbReference type="ARBA" id="ARBA00023004"/>
    </source>
</evidence>
<dbReference type="GO" id="GO:0034039">
    <property type="term" value="F:8-oxo-7,8-dihydroguanine DNA N-glycosylase activity"/>
    <property type="evidence" value="ECO:0007669"/>
    <property type="project" value="TreeGrafter"/>
</dbReference>
<dbReference type="InterPro" id="IPR003265">
    <property type="entry name" value="HhH-GPD_domain"/>
</dbReference>
<evidence type="ECO:0000256" key="12">
    <source>
        <dbReference type="ARBA" id="ARBA00023295"/>
    </source>
</evidence>
<dbReference type="Gene3D" id="1.10.1670.10">
    <property type="entry name" value="Helix-hairpin-Helix base-excision DNA repair enzymes (C-terminal)"/>
    <property type="match status" value="1"/>
</dbReference>
<name>A0A955LW39_UNCKA</name>
<comment type="cofactor">
    <cofactor evidence="2">
        <name>[4Fe-4S] cluster</name>
        <dbReference type="ChEBI" id="CHEBI:49883"/>
    </cofactor>
</comment>
<evidence type="ECO:0000256" key="4">
    <source>
        <dbReference type="ARBA" id="ARBA00012045"/>
    </source>
</evidence>
<dbReference type="AlphaFoldDB" id="A0A955LW39"/>
<evidence type="ECO:0000256" key="2">
    <source>
        <dbReference type="ARBA" id="ARBA00001966"/>
    </source>
</evidence>
<evidence type="ECO:0000256" key="1">
    <source>
        <dbReference type="ARBA" id="ARBA00000843"/>
    </source>
</evidence>
<dbReference type="GO" id="GO:0006298">
    <property type="term" value="P:mismatch repair"/>
    <property type="evidence" value="ECO:0007669"/>
    <property type="project" value="TreeGrafter"/>
</dbReference>
<proteinExistence type="inferred from homology"/>
<dbReference type="Pfam" id="PF00730">
    <property type="entry name" value="HhH-GPD"/>
    <property type="match status" value="1"/>
</dbReference>
<keyword evidence="6" id="KW-0479">Metal-binding</keyword>
<keyword evidence="7" id="KW-0227">DNA damage</keyword>
<gene>
    <name evidence="14" type="ORF">KC573_03180</name>
</gene>
<keyword evidence="8" id="KW-0378">Hydrolase</keyword>
<dbReference type="PANTHER" id="PTHR42944:SF1">
    <property type="entry name" value="ADENINE DNA GLYCOSYLASE"/>
    <property type="match status" value="1"/>
</dbReference>
<dbReference type="Proteomes" id="UP000699691">
    <property type="component" value="Unassembled WGS sequence"/>
</dbReference>
<evidence type="ECO:0000313" key="14">
    <source>
        <dbReference type="EMBL" id="MCA9397808.1"/>
    </source>
</evidence>
<dbReference type="GO" id="GO:0006284">
    <property type="term" value="P:base-excision repair"/>
    <property type="evidence" value="ECO:0007669"/>
    <property type="project" value="InterPro"/>
</dbReference>
<evidence type="ECO:0000256" key="6">
    <source>
        <dbReference type="ARBA" id="ARBA00022723"/>
    </source>
</evidence>
<accession>A0A955LW39</accession>